<evidence type="ECO:0000313" key="19">
    <source>
        <dbReference type="Proteomes" id="UP000214684"/>
    </source>
</evidence>
<evidence type="ECO:0000256" key="13">
    <source>
        <dbReference type="SAM" id="Phobius"/>
    </source>
</evidence>
<evidence type="ECO:0000256" key="5">
    <source>
        <dbReference type="ARBA" id="ARBA00022741"/>
    </source>
</evidence>
<dbReference type="InterPro" id="IPR005467">
    <property type="entry name" value="His_kinase_dom"/>
</dbReference>
<dbReference type="Pfam" id="PF07696">
    <property type="entry name" value="7TMR-DISMED2"/>
    <property type="match status" value="1"/>
</dbReference>
<evidence type="ECO:0000256" key="10">
    <source>
        <dbReference type="ARBA" id="ARBA00023125"/>
    </source>
</evidence>
<dbReference type="InterPro" id="IPR036890">
    <property type="entry name" value="HATPase_C_sf"/>
</dbReference>
<dbReference type="GO" id="GO:0003700">
    <property type="term" value="F:DNA-binding transcription factor activity"/>
    <property type="evidence" value="ECO:0007669"/>
    <property type="project" value="InterPro"/>
</dbReference>
<dbReference type="Pfam" id="PF00512">
    <property type="entry name" value="HisKA"/>
    <property type="match status" value="1"/>
</dbReference>
<feature type="domain" description="HTH araC/xylS-type" evidence="15">
    <location>
        <begin position="842"/>
        <end position="939"/>
    </location>
</feature>
<dbReference type="PANTHER" id="PTHR43547">
    <property type="entry name" value="TWO-COMPONENT HISTIDINE KINASE"/>
    <property type="match status" value="1"/>
</dbReference>
<evidence type="ECO:0000259" key="16">
    <source>
        <dbReference type="PROSITE" id="PS50109"/>
    </source>
</evidence>
<dbReference type="RefSeq" id="WP_089481070.1">
    <property type="nucleotide sequence ID" value="NZ_MUGS01000046.1"/>
</dbReference>
<dbReference type="Pfam" id="PF12833">
    <property type="entry name" value="HTH_18"/>
    <property type="match status" value="1"/>
</dbReference>
<feature type="signal peptide" evidence="14">
    <location>
        <begin position="1"/>
        <end position="26"/>
    </location>
</feature>
<dbReference type="InterPro" id="IPR001789">
    <property type="entry name" value="Sig_transdc_resp-reg_receiver"/>
</dbReference>
<keyword evidence="4" id="KW-0808">Transferase</keyword>
<dbReference type="Gene3D" id="3.40.50.2300">
    <property type="match status" value="1"/>
</dbReference>
<sequence>MYYKKSSLSNWILAIQFFFCCFITHSQETTISANTQFPVNITFNASEYKDLFVTNSIKQLIPEKFNPLHKNYFVFPFSNQSYWLRIQIRNTNSSVKKWVLLWDNPLVEQLDFYISDSNRSNFKHTPYVLLTKNKLKKLYSEAPHFNFELLPHTSKTIYIKLTSKRANYGSLSLFPNEAFTTFRYDNFALQGMLNGFVIFRLLLVFLLGVFVIKEAVFRAYSIQIVIKTVAFWGILNNLGPLFCDNPTTAAIINNVSIYSTVVGSCIFTLWAFEICKIIKWIKFVLFVFIASAVIINLALCISYQWYWLMAGAFLIVVCNTFLVGLFFYSILKKIKTNIYYSIPFLLGIITFLLINFRLLTEINIGPVNVIAYLLFVSEFLTFVLFLGRIIRLIEVKKISAEENLRTNQEQNKFLKELDELKTRFFTNISHEFRTPLTLLVGPIDDLQKKYPNEGILKIMQRNLNRLQNLINQILEISKLEAGEMTINKEEADIGRFLIQIAASFESLAQDKDIVFNYSVSQKAIFGNFDLDKIEKIMNNLLSNAFKFTPRNGRVVVKISFDNEQTENNKRGLKSKPLLQISVEDFGIGIAPERLPYIFDRFYQVDDSNQRLHEGSGIGLALVKELIDVLEGTIEVKSVLNQGTTFVLTLPYDPLFLLSQNVKIPILKFKPEVVFDKKNTNTDDLEKNENDQIMLIVEDNPDLRMYIRSIFENQYQLITAVDGEEALTKAIEFVPDIVISDLMMPKLDGLGFCAKLKKDERISHIPVIMLTAKASIDDKLIGLQQGVDDYLSKPFNKEELSLRVSNLIQQRQLLREKYATQTIAVKPEKVMVTESTLEDLFIEKAQAVIDNYLGKSEFDATTFAHEMKLSPVQLRRKLKAITNQTSTEFVRNYRLEAAAEMLKKGKKTVSQVAYEVGFESLPYFSKVFQDKFGKTASDWR</sequence>
<keyword evidence="13" id="KW-1133">Transmembrane helix</keyword>
<comment type="catalytic activity">
    <reaction evidence="1">
        <text>ATP + protein L-histidine = ADP + protein N-phospho-L-histidine.</text>
        <dbReference type="EC" id="2.7.13.3"/>
    </reaction>
</comment>
<dbReference type="Gene3D" id="1.10.287.130">
    <property type="match status" value="1"/>
</dbReference>
<evidence type="ECO:0000256" key="12">
    <source>
        <dbReference type="PROSITE-ProRule" id="PRU00169"/>
    </source>
</evidence>
<evidence type="ECO:0000256" key="4">
    <source>
        <dbReference type="ARBA" id="ARBA00022679"/>
    </source>
</evidence>
<dbReference type="InterPro" id="IPR011006">
    <property type="entry name" value="CheY-like_superfamily"/>
</dbReference>
<dbReference type="InterPro" id="IPR004358">
    <property type="entry name" value="Sig_transdc_His_kin-like_C"/>
</dbReference>
<evidence type="ECO:0000256" key="6">
    <source>
        <dbReference type="ARBA" id="ARBA00022777"/>
    </source>
</evidence>
<dbReference type="InterPro" id="IPR009057">
    <property type="entry name" value="Homeodomain-like_sf"/>
</dbReference>
<dbReference type="CDD" id="cd17574">
    <property type="entry name" value="REC_OmpR"/>
    <property type="match status" value="1"/>
</dbReference>
<evidence type="ECO:0000256" key="7">
    <source>
        <dbReference type="ARBA" id="ARBA00022840"/>
    </source>
</evidence>
<accession>A0A227NVE7</accession>
<dbReference type="Gene3D" id="3.30.565.10">
    <property type="entry name" value="Histidine kinase-like ATPase, C-terminal domain"/>
    <property type="match status" value="1"/>
</dbReference>
<comment type="caution">
    <text evidence="18">The sequence shown here is derived from an EMBL/GenBank/DDBJ whole genome shotgun (WGS) entry which is preliminary data.</text>
</comment>
<evidence type="ECO:0000256" key="11">
    <source>
        <dbReference type="ARBA" id="ARBA00023163"/>
    </source>
</evidence>
<keyword evidence="9" id="KW-0805">Transcription regulation</keyword>
<dbReference type="CDD" id="cd00082">
    <property type="entry name" value="HisKA"/>
    <property type="match status" value="1"/>
</dbReference>
<keyword evidence="5" id="KW-0547">Nucleotide-binding</keyword>
<dbReference type="SMART" id="SM00387">
    <property type="entry name" value="HATPase_c"/>
    <property type="match status" value="1"/>
</dbReference>
<dbReference type="SMART" id="SM00448">
    <property type="entry name" value="REC"/>
    <property type="match status" value="1"/>
</dbReference>
<keyword evidence="6" id="KW-0418">Kinase</keyword>
<dbReference type="SMART" id="SM00388">
    <property type="entry name" value="HisKA"/>
    <property type="match status" value="1"/>
</dbReference>
<dbReference type="PROSITE" id="PS01124">
    <property type="entry name" value="HTH_ARAC_FAMILY_2"/>
    <property type="match status" value="1"/>
</dbReference>
<dbReference type="EMBL" id="MUGS01000046">
    <property type="protein sequence ID" value="OXG01697.1"/>
    <property type="molecule type" value="Genomic_DNA"/>
</dbReference>
<keyword evidence="13" id="KW-0472">Membrane</keyword>
<dbReference type="PRINTS" id="PR00344">
    <property type="entry name" value="BCTRLSENSOR"/>
</dbReference>
<keyword evidence="13" id="KW-0812">Transmembrane</keyword>
<dbReference type="InterPro" id="IPR003594">
    <property type="entry name" value="HATPase_dom"/>
</dbReference>
<evidence type="ECO:0000313" key="18">
    <source>
        <dbReference type="EMBL" id="OXG01697.1"/>
    </source>
</evidence>
<dbReference type="SUPFAM" id="SSF52172">
    <property type="entry name" value="CheY-like"/>
    <property type="match status" value="1"/>
</dbReference>
<feature type="transmembrane region" description="Helical" evidence="13">
    <location>
        <begin position="255"/>
        <end position="272"/>
    </location>
</feature>
<dbReference type="PROSITE" id="PS50109">
    <property type="entry name" value="HIS_KIN"/>
    <property type="match status" value="1"/>
</dbReference>
<dbReference type="AlphaFoldDB" id="A0A227NVE7"/>
<evidence type="ECO:0000256" key="3">
    <source>
        <dbReference type="ARBA" id="ARBA00022553"/>
    </source>
</evidence>
<dbReference type="Gene3D" id="1.10.10.60">
    <property type="entry name" value="Homeodomain-like"/>
    <property type="match status" value="1"/>
</dbReference>
<keyword evidence="19" id="KW-1185">Reference proteome</keyword>
<dbReference type="FunFam" id="1.10.287.130:FF:000045">
    <property type="entry name" value="Two-component system sensor histidine kinase/response regulator"/>
    <property type="match status" value="1"/>
</dbReference>
<evidence type="ECO:0000256" key="14">
    <source>
        <dbReference type="SAM" id="SignalP"/>
    </source>
</evidence>
<dbReference type="Proteomes" id="UP000214684">
    <property type="component" value="Unassembled WGS sequence"/>
</dbReference>
<feature type="transmembrane region" description="Helical" evidence="13">
    <location>
        <begin position="192"/>
        <end position="212"/>
    </location>
</feature>
<keyword evidence="14" id="KW-0732">Signal</keyword>
<dbReference type="SUPFAM" id="SSF46689">
    <property type="entry name" value="Homeodomain-like"/>
    <property type="match status" value="1"/>
</dbReference>
<evidence type="ECO:0000256" key="2">
    <source>
        <dbReference type="ARBA" id="ARBA00012438"/>
    </source>
</evidence>
<evidence type="ECO:0000256" key="8">
    <source>
        <dbReference type="ARBA" id="ARBA00023012"/>
    </source>
</evidence>
<dbReference type="EC" id="2.7.13.3" evidence="2"/>
<dbReference type="PANTHER" id="PTHR43547:SF2">
    <property type="entry name" value="HYBRID SIGNAL TRANSDUCTION HISTIDINE KINASE C"/>
    <property type="match status" value="1"/>
</dbReference>
<dbReference type="InterPro" id="IPR036097">
    <property type="entry name" value="HisK_dim/P_sf"/>
</dbReference>
<protein>
    <recommendedName>
        <fullName evidence="2">histidine kinase</fullName>
        <ecNumber evidence="2">2.7.13.3</ecNumber>
    </recommendedName>
</protein>
<keyword evidence="3 12" id="KW-0597">Phosphoprotein</keyword>
<dbReference type="SUPFAM" id="SSF55874">
    <property type="entry name" value="ATPase domain of HSP90 chaperone/DNA topoisomerase II/histidine kinase"/>
    <property type="match status" value="1"/>
</dbReference>
<reference evidence="18 19" key="1">
    <citation type="submission" date="2016-11" db="EMBL/GenBank/DDBJ databases">
        <title>Whole genomes of Flavobacteriaceae.</title>
        <authorList>
            <person name="Stine C."/>
            <person name="Li C."/>
            <person name="Tadesse D."/>
        </authorList>
    </citation>
    <scope>NUCLEOTIDE SEQUENCE [LARGE SCALE GENOMIC DNA]</scope>
    <source>
        <strain evidence="18 19">DSM 24704</strain>
    </source>
</reference>
<dbReference type="InterPro" id="IPR018060">
    <property type="entry name" value="HTH_AraC"/>
</dbReference>
<dbReference type="PROSITE" id="PS50110">
    <property type="entry name" value="RESPONSE_REGULATORY"/>
    <property type="match status" value="1"/>
</dbReference>
<feature type="chain" id="PRO_5030039154" description="histidine kinase" evidence="14">
    <location>
        <begin position="27"/>
        <end position="939"/>
    </location>
</feature>
<dbReference type="Pfam" id="PF02518">
    <property type="entry name" value="HATPase_c"/>
    <property type="match status" value="1"/>
</dbReference>
<dbReference type="Gene3D" id="2.60.40.2380">
    <property type="match status" value="1"/>
</dbReference>
<organism evidence="18 19">
    <name type="scientific">Flavobacterium araucananum</name>
    <dbReference type="NCBI Taxonomy" id="946678"/>
    <lineage>
        <taxon>Bacteria</taxon>
        <taxon>Pseudomonadati</taxon>
        <taxon>Bacteroidota</taxon>
        <taxon>Flavobacteriia</taxon>
        <taxon>Flavobacteriales</taxon>
        <taxon>Flavobacteriaceae</taxon>
        <taxon>Flavobacterium</taxon>
    </lineage>
</organism>
<proteinExistence type="predicted"/>
<dbReference type="SMART" id="SM00342">
    <property type="entry name" value="HTH_ARAC"/>
    <property type="match status" value="1"/>
</dbReference>
<feature type="transmembrane region" description="Helical" evidence="13">
    <location>
        <begin position="338"/>
        <end position="358"/>
    </location>
</feature>
<keyword evidence="11" id="KW-0804">Transcription</keyword>
<dbReference type="InterPro" id="IPR003661">
    <property type="entry name" value="HisK_dim/P_dom"/>
</dbReference>
<dbReference type="GO" id="GO:0043565">
    <property type="term" value="F:sequence-specific DNA binding"/>
    <property type="evidence" value="ECO:0007669"/>
    <property type="project" value="InterPro"/>
</dbReference>
<keyword evidence="7" id="KW-0067">ATP-binding</keyword>
<dbReference type="GO" id="GO:0000155">
    <property type="term" value="F:phosphorelay sensor kinase activity"/>
    <property type="evidence" value="ECO:0007669"/>
    <property type="project" value="InterPro"/>
</dbReference>
<dbReference type="GO" id="GO:0005524">
    <property type="term" value="F:ATP binding"/>
    <property type="evidence" value="ECO:0007669"/>
    <property type="project" value="UniProtKB-KW"/>
</dbReference>
<dbReference type="SUPFAM" id="SSF47384">
    <property type="entry name" value="Homodimeric domain of signal transducing histidine kinase"/>
    <property type="match status" value="1"/>
</dbReference>
<keyword evidence="8" id="KW-0902">Two-component regulatory system</keyword>
<feature type="domain" description="Histidine kinase" evidence="16">
    <location>
        <begin position="427"/>
        <end position="653"/>
    </location>
</feature>
<dbReference type="Pfam" id="PF00072">
    <property type="entry name" value="Response_reg"/>
    <property type="match status" value="1"/>
</dbReference>
<evidence type="ECO:0000256" key="9">
    <source>
        <dbReference type="ARBA" id="ARBA00023015"/>
    </source>
</evidence>
<keyword evidence="10" id="KW-0238">DNA-binding</keyword>
<dbReference type="InterPro" id="IPR018062">
    <property type="entry name" value="HTH_AraC-typ_CS"/>
</dbReference>
<evidence type="ECO:0000259" key="15">
    <source>
        <dbReference type="PROSITE" id="PS01124"/>
    </source>
</evidence>
<feature type="transmembrane region" description="Helical" evidence="13">
    <location>
        <begin position="219"/>
        <end position="235"/>
    </location>
</feature>
<gene>
    <name evidence="18" type="ORF">B0A64_18940</name>
</gene>
<dbReference type="PROSITE" id="PS00041">
    <property type="entry name" value="HTH_ARAC_FAMILY_1"/>
    <property type="match status" value="1"/>
</dbReference>
<name>A0A227NVE7_9FLAO</name>
<feature type="domain" description="Response regulatory" evidence="17">
    <location>
        <begin position="692"/>
        <end position="807"/>
    </location>
</feature>
<dbReference type="InterPro" id="IPR011622">
    <property type="entry name" value="7TMR_DISM_rcpt_extracell_dom2"/>
</dbReference>
<evidence type="ECO:0000259" key="17">
    <source>
        <dbReference type="PROSITE" id="PS50110"/>
    </source>
</evidence>
<feature type="modified residue" description="4-aspartylphosphate" evidence="12">
    <location>
        <position position="740"/>
    </location>
</feature>
<evidence type="ECO:0000256" key="1">
    <source>
        <dbReference type="ARBA" id="ARBA00000085"/>
    </source>
</evidence>
<feature type="transmembrane region" description="Helical" evidence="13">
    <location>
        <begin position="370"/>
        <end position="390"/>
    </location>
</feature>
<feature type="transmembrane region" description="Helical" evidence="13">
    <location>
        <begin position="312"/>
        <end position="331"/>
    </location>
</feature>
<dbReference type="FunFam" id="3.30.565.10:FF:000037">
    <property type="entry name" value="Hybrid sensor histidine kinase/response regulator"/>
    <property type="match status" value="1"/>
</dbReference>
<feature type="transmembrane region" description="Helical" evidence="13">
    <location>
        <begin position="284"/>
        <end position="306"/>
    </location>
</feature>